<proteinExistence type="predicted"/>
<gene>
    <name evidence="1" type="ORF">MGYG_08998</name>
</gene>
<evidence type="ECO:0000313" key="2">
    <source>
        <dbReference type="Proteomes" id="UP000002669"/>
    </source>
</evidence>
<accession>E4UP64</accession>
<dbReference type="Proteomes" id="UP000002669">
    <property type="component" value="Unassembled WGS sequence"/>
</dbReference>
<protein>
    <submittedName>
        <fullName evidence="1">Uncharacterized protein</fullName>
    </submittedName>
</protein>
<dbReference type="RefSeq" id="XP_003175273.1">
    <property type="nucleotide sequence ID" value="XM_003175225.1"/>
</dbReference>
<sequence length="106" mass="12334">MSSKPPPRLPSNYYWAMNCLHPDHRHYIWRRNVLGMQMIRRRLWPGSLATVLWLRRVSIRTTCKQEPSWGISSALAQSMEDPGLNFVFLLALPPCFGREDGQEAHT</sequence>
<dbReference type="HOGENOM" id="CLU_2222608_0_0_1"/>
<keyword evidence="2" id="KW-1185">Reference proteome</keyword>
<dbReference type="AlphaFoldDB" id="E4UP64"/>
<evidence type="ECO:0000313" key="1">
    <source>
        <dbReference type="EMBL" id="EFQ99790.1"/>
    </source>
</evidence>
<name>E4UP64_ARTGP</name>
<organism evidence="2">
    <name type="scientific">Arthroderma gypseum (strain ATCC MYA-4604 / CBS 118893)</name>
    <name type="common">Microsporum gypseum</name>
    <dbReference type="NCBI Taxonomy" id="535722"/>
    <lineage>
        <taxon>Eukaryota</taxon>
        <taxon>Fungi</taxon>
        <taxon>Dikarya</taxon>
        <taxon>Ascomycota</taxon>
        <taxon>Pezizomycotina</taxon>
        <taxon>Eurotiomycetes</taxon>
        <taxon>Eurotiomycetidae</taxon>
        <taxon>Onygenales</taxon>
        <taxon>Arthrodermataceae</taxon>
        <taxon>Nannizzia</taxon>
    </lineage>
</organism>
<dbReference type="EMBL" id="DS989823">
    <property type="protein sequence ID" value="EFQ99790.1"/>
    <property type="molecule type" value="Genomic_DNA"/>
</dbReference>
<reference evidence="2" key="1">
    <citation type="journal article" date="2012" name="MBio">
        <title>Comparative genome analysis of Trichophyton rubrum and related dermatophytes reveals candidate genes involved in infection.</title>
        <authorList>
            <person name="Martinez D.A."/>
            <person name="Oliver B.G."/>
            <person name="Graeser Y."/>
            <person name="Goldberg J.M."/>
            <person name="Li W."/>
            <person name="Martinez-Rossi N.M."/>
            <person name="Monod M."/>
            <person name="Shelest E."/>
            <person name="Barton R.C."/>
            <person name="Birch E."/>
            <person name="Brakhage A.A."/>
            <person name="Chen Z."/>
            <person name="Gurr S.J."/>
            <person name="Heiman D."/>
            <person name="Heitman J."/>
            <person name="Kosti I."/>
            <person name="Rossi A."/>
            <person name="Saif S."/>
            <person name="Samalova M."/>
            <person name="Saunders C.W."/>
            <person name="Shea T."/>
            <person name="Summerbell R.C."/>
            <person name="Xu J."/>
            <person name="Young S."/>
            <person name="Zeng Q."/>
            <person name="Birren B.W."/>
            <person name="Cuomo C.A."/>
            <person name="White T.C."/>
        </authorList>
    </citation>
    <scope>NUCLEOTIDE SEQUENCE [LARGE SCALE GENOMIC DNA]</scope>
    <source>
        <strain evidence="2">ATCC MYA-4604 / CBS 118893</strain>
    </source>
</reference>
<dbReference type="InParanoid" id="E4UP64"/>
<dbReference type="GeneID" id="10030580"/>
<dbReference type="VEuPathDB" id="FungiDB:MGYG_08998"/>